<accession>A0A385EEP4</accession>
<sequence>MSFRLTLTDEARFTAARGAVRTVREQARPEPAKDGSGKYVLASQDALSRIRAVLGN</sequence>
<reference evidence="2" key="2">
    <citation type="submission" date="2018-07" db="EMBL/GenBank/DDBJ databases">
        <authorList>
            <person name="Wilson K.M."/>
            <person name="Ely B."/>
        </authorList>
    </citation>
    <scope>NUCLEOTIDE SEQUENCE</scope>
</reference>
<dbReference type="EMBL" id="MH588547">
    <property type="protein sequence ID" value="AXQ69626.1"/>
    <property type="molecule type" value="Genomic_DNA"/>
</dbReference>
<reference evidence="3" key="3">
    <citation type="submission" date="2018-09" db="EMBL/GenBank/DDBJ databases">
        <title>Giant CbK-like Caulobacter bacteriophages have genetically divergent genomes.</title>
        <authorList>
            <person name="Wilson K."/>
            <person name="Ely B."/>
        </authorList>
    </citation>
    <scope>NUCLEOTIDE SEQUENCE [LARGE SCALE GENOMIC DNA]</scope>
</reference>
<evidence type="ECO:0000313" key="1">
    <source>
        <dbReference type="EMBL" id="AXQ69626.1"/>
    </source>
</evidence>
<name>A0A385EEP4_9CAUD</name>
<evidence type="ECO:0000313" key="2">
    <source>
        <dbReference type="EMBL" id="AXQ70126.1"/>
    </source>
</evidence>
<keyword evidence="3" id="KW-1185">Reference proteome</keyword>
<reference evidence="3" key="1">
    <citation type="submission" date="2018-07" db="EMBL/GenBank/DDBJ databases">
        <title>Giant CbK-like Caulobacter bacteriophages have genetically divergent genomes.</title>
        <authorList>
            <person name="Wilson K.M."/>
            <person name="Ely B."/>
        </authorList>
    </citation>
    <scope>NUCLEOTIDE SEQUENCE [LARGE SCALE GENOMIC DNA]</scope>
</reference>
<organism evidence="2 3">
    <name type="scientific">Caulobacter phage CcrSC</name>
    <dbReference type="NCBI Taxonomy" id="2283272"/>
    <lineage>
        <taxon>Viruses</taxon>
        <taxon>Duplodnaviria</taxon>
        <taxon>Heunggongvirae</taxon>
        <taxon>Uroviricota</taxon>
        <taxon>Caudoviricetes</taxon>
        <taxon>Jeanschmidtviridae</taxon>
        <taxon>Bertelyvirus</taxon>
        <taxon>Bertelyvirus SC</taxon>
    </lineage>
</organism>
<evidence type="ECO:0000313" key="3">
    <source>
        <dbReference type="Proteomes" id="UP000259683"/>
    </source>
</evidence>
<dbReference type="EMBL" id="MH588547">
    <property type="protein sequence ID" value="AXQ70126.1"/>
    <property type="molecule type" value="Genomic_DNA"/>
</dbReference>
<proteinExistence type="predicted"/>
<protein>
    <submittedName>
        <fullName evidence="2">Uncharacterized protein</fullName>
    </submittedName>
</protein>
<gene>
    <name evidence="1" type="ORF">CcrSC_gp044</name>
    <name evidence="2" type="ORF">CcrSC_gp544</name>
</gene>
<dbReference type="Proteomes" id="UP000259683">
    <property type="component" value="Segment"/>
</dbReference>
<reference evidence="2" key="4">
    <citation type="submission" date="2021-07" db="EMBL/GenBank/DDBJ databases">
        <title>Giant CbK-like Caulobacter bacteriophages have genetically divergent genomes.</title>
        <authorList>
            <person name="Wilson K."/>
            <person name="Ely B."/>
        </authorList>
    </citation>
    <scope>NUCLEOTIDE SEQUENCE</scope>
</reference>